<dbReference type="InterPro" id="IPR013750">
    <property type="entry name" value="GHMP_kinase_C_dom"/>
</dbReference>
<dbReference type="InterPro" id="IPR014721">
    <property type="entry name" value="Ribsml_uS5_D2-typ_fold_subgr"/>
</dbReference>
<comment type="caution">
    <text evidence="7">The sequence shown here is derived from an EMBL/GenBank/DDBJ whole genome shotgun (WGS) entry which is preliminary data.</text>
</comment>
<evidence type="ECO:0000259" key="6">
    <source>
        <dbReference type="Pfam" id="PF08544"/>
    </source>
</evidence>
<protein>
    <submittedName>
        <fullName evidence="7">GHMP kinase</fullName>
    </submittedName>
</protein>
<evidence type="ECO:0000313" key="8">
    <source>
        <dbReference type="Proteomes" id="UP000478417"/>
    </source>
</evidence>
<dbReference type="GO" id="GO:0005524">
    <property type="term" value="F:ATP binding"/>
    <property type="evidence" value="ECO:0007669"/>
    <property type="project" value="UniProtKB-KW"/>
</dbReference>
<dbReference type="SUPFAM" id="SSF55060">
    <property type="entry name" value="GHMP Kinase, C-terminal domain"/>
    <property type="match status" value="1"/>
</dbReference>
<dbReference type="PANTHER" id="PTHR38710:SF1">
    <property type="entry name" value="WITH PUTATIVE URIDYL PYROPHOSPHORYLASE-RELATED"/>
    <property type="match status" value="1"/>
</dbReference>
<dbReference type="InterPro" id="IPR020568">
    <property type="entry name" value="Ribosomal_Su5_D2-typ_SF"/>
</dbReference>
<name>A0A6B2M5H1_9BACT</name>
<dbReference type="RefSeq" id="WP_163966028.1">
    <property type="nucleotide sequence ID" value="NZ_JAAGNX010000003.1"/>
</dbReference>
<dbReference type="Proteomes" id="UP000478417">
    <property type="component" value="Unassembled WGS sequence"/>
</dbReference>
<feature type="region of interest" description="Disordered" evidence="4">
    <location>
        <begin position="257"/>
        <end position="276"/>
    </location>
</feature>
<keyword evidence="2 7" id="KW-0808">Transferase</keyword>
<accession>A0A6B2M5H1</accession>
<evidence type="ECO:0000256" key="4">
    <source>
        <dbReference type="SAM" id="MobiDB-lite"/>
    </source>
</evidence>
<dbReference type="InterPro" id="IPR053034">
    <property type="entry name" value="Glucuronokinase-like"/>
</dbReference>
<organism evidence="7 8">
    <name type="scientific">Oceanipulchritudo coccoides</name>
    <dbReference type="NCBI Taxonomy" id="2706888"/>
    <lineage>
        <taxon>Bacteria</taxon>
        <taxon>Pseudomonadati</taxon>
        <taxon>Verrucomicrobiota</taxon>
        <taxon>Opitutia</taxon>
        <taxon>Puniceicoccales</taxon>
        <taxon>Oceanipulchritudinaceae</taxon>
        <taxon>Oceanipulchritudo</taxon>
    </lineage>
</organism>
<dbReference type="PRINTS" id="PR00959">
    <property type="entry name" value="MEVGALKINASE"/>
</dbReference>
<dbReference type="Gene3D" id="3.30.230.10">
    <property type="match status" value="1"/>
</dbReference>
<dbReference type="Pfam" id="PF00288">
    <property type="entry name" value="GHMP_kinases_N"/>
    <property type="match status" value="1"/>
</dbReference>
<dbReference type="Gene3D" id="3.30.70.890">
    <property type="entry name" value="GHMP kinase, C-terminal domain"/>
    <property type="match status" value="1"/>
</dbReference>
<gene>
    <name evidence="7" type="ORF">G0Q06_11375</name>
</gene>
<dbReference type="InterPro" id="IPR006204">
    <property type="entry name" value="GHMP_kinase_N_dom"/>
</dbReference>
<evidence type="ECO:0000259" key="5">
    <source>
        <dbReference type="Pfam" id="PF00288"/>
    </source>
</evidence>
<sequence>MLIRTKAYARAGLIGNPSDGYNGKTIAFTFDAFHASIELWESPELELLPSRRDHSVFAGLNDLHGDVQKHGYYGGFRLLKATCKVFFDYCQSRGITLDDRNFTLRYKSNIPNQVGLAGSSAIITACARALMGFYNVAISRHSLANLVLAVENCELAIPAGLQDRVAQAYGGLVYMDFDKQLMDERGYGTYELLDPTPIANALYIAYREDLSQGTEVYHNDLRTRFKKHDPQVLEAIQKWANLTEEFRDTMSRVFRPGNSANPSTEEFLQPGLPVPRSNGEVGKDRLISSLSALLNENFDLRAALFDVGDGNRELVNTARSFGASAKFAGSGGAIVGLIEDDDPYEAMKAKFETMGVRVLRPRVV</sequence>
<reference evidence="7 8" key="1">
    <citation type="submission" date="2020-02" db="EMBL/GenBank/DDBJ databases">
        <title>Albibacoteraceae fam. nov., the first described family within the subdivision 4 Verrucomicrobia.</title>
        <authorList>
            <person name="Xi F."/>
        </authorList>
    </citation>
    <scope>NUCLEOTIDE SEQUENCE [LARGE SCALE GENOMIC DNA]</scope>
    <source>
        <strain evidence="7 8">CK1056</strain>
    </source>
</reference>
<dbReference type="InterPro" id="IPR036554">
    <property type="entry name" value="GHMP_kinase_C_sf"/>
</dbReference>
<keyword evidence="3" id="KW-0067">ATP-binding</keyword>
<dbReference type="Pfam" id="PF08544">
    <property type="entry name" value="GHMP_kinases_C"/>
    <property type="match status" value="1"/>
</dbReference>
<keyword evidence="1" id="KW-0547">Nucleotide-binding</keyword>
<dbReference type="EMBL" id="JAAGNX010000003">
    <property type="protein sequence ID" value="NDV63055.1"/>
    <property type="molecule type" value="Genomic_DNA"/>
</dbReference>
<dbReference type="AlphaFoldDB" id="A0A6B2M5H1"/>
<dbReference type="GO" id="GO:0047940">
    <property type="term" value="F:glucuronokinase activity"/>
    <property type="evidence" value="ECO:0007669"/>
    <property type="project" value="TreeGrafter"/>
</dbReference>
<dbReference type="SUPFAM" id="SSF54211">
    <property type="entry name" value="Ribosomal protein S5 domain 2-like"/>
    <property type="match status" value="1"/>
</dbReference>
<evidence type="ECO:0000256" key="3">
    <source>
        <dbReference type="ARBA" id="ARBA00022840"/>
    </source>
</evidence>
<evidence type="ECO:0000256" key="2">
    <source>
        <dbReference type="ARBA" id="ARBA00022777"/>
    </source>
</evidence>
<keyword evidence="8" id="KW-1185">Reference proteome</keyword>
<evidence type="ECO:0000256" key="1">
    <source>
        <dbReference type="ARBA" id="ARBA00022741"/>
    </source>
</evidence>
<feature type="domain" description="GHMP kinase N-terminal" evidence="5">
    <location>
        <begin position="81"/>
        <end position="171"/>
    </location>
</feature>
<dbReference type="PANTHER" id="PTHR38710">
    <property type="entry name" value="WITH PUTATIVE URIDYL PYROPHOSPHORYLASE-RELATED"/>
    <property type="match status" value="1"/>
</dbReference>
<evidence type="ECO:0000313" key="7">
    <source>
        <dbReference type="EMBL" id="NDV63055.1"/>
    </source>
</evidence>
<feature type="domain" description="GHMP kinase C-terminal" evidence="6">
    <location>
        <begin position="288"/>
        <end position="351"/>
    </location>
</feature>
<keyword evidence="2 7" id="KW-0418">Kinase</keyword>
<proteinExistence type="predicted"/>